<dbReference type="InterPro" id="IPR036116">
    <property type="entry name" value="FN3_sf"/>
</dbReference>
<evidence type="ECO:0000256" key="1">
    <source>
        <dbReference type="SAM" id="SignalP"/>
    </source>
</evidence>
<dbReference type="Proteomes" id="UP001164705">
    <property type="component" value="Chromosome"/>
</dbReference>
<feature type="signal peptide" evidence="1">
    <location>
        <begin position="1"/>
        <end position="20"/>
    </location>
</feature>
<dbReference type="AlphaFoldDB" id="A0A9E8SEB2"/>
<dbReference type="InterPro" id="IPR013783">
    <property type="entry name" value="Ig-like_fold"/>
</dbReference>
<dbReference type="Gene3D" id="2.60.40.10">
    <property type="entry name" value="Immunoglobulins"/>
    <property type="match status" value="1"/>
</dbReference>
<dbReference type="EMBL" id="CP113088">
    <property type="protein sequence ID" value="WAC02134.1"/>
    <property type="molecule type" value="Genomic_DNA"/>
</dbReference>
<keyword evidence="3" id="KW-1185">Reference proteome</keyword>
<evidence type="ECO:0000313" key="3">
    <source>
        <dbReference type="Proteomes" id="UP001164705"/>
    </source>
</evidence>
<dbReference type="SUPFAM" id="SSF49265">
    <property type="entry name" value="Fibronectin type III"/>
    <property type="match status" value="1"/>
</dbReference>
<feature type="chain" id="PRO_5039659576" description="Fibronectin type-III domain-containing protein" evidence="1">
    <location>
        <begin position="21"/>
        <end position="122"/>
    </location>
</feature>
<accession>A0A9E8SEB2</accession>
<reference evidence="2" key="1">
    <citation type="submission" date="2022-11" db="EMBL/GenBank/DDBJ databases">
        <title>Lacinutrix neustonica HL-RS19T sp. nov., isolated from the surface microlayer sample of brackish Lake Shihwa.</title>
        <authorList>
            <person name="Choi J.Y."/>
            <person name="Hwang C.Y."/>
        </authorList>
    </citation>
    <scope>NUCLEOTIDE SEQUENCE</scope>
    <source>
        <strain evidence="2">HL-RS19</strain>
    </source>
</reference>
<name>A0A9E8SEB2_9FLAO</name>
<gene>
    <name evidence="2" type="ORF">N7U66_20550</name>
</gene>
<sequence length="122" mass="13554">MKNITLFSILTMCLAIFSCSNDNTNNDDSSCVKPTNFEVLAYDSLSEVEIGWTAGSDETEWEIEYGPAGFDHINGDFTLSSSATIEISNLDSTVAYDFYIRSICDAENYSEWVGPISNIPRH</sequence>
<dbReference type="PROSITE" id="PS51257">
    <property type="entry name" value="PROKAR_LIPOPROTEIN"/>
    <property type="match status" value="1"/>
</dbReference>
<organism evidence="2 3">
    <name type="scientific">Lacinutrix neustonica</name>
    <dbReference type="NCBI Taxonomy" id="2980107"/>
    <lineage>
        <taxon>Bacteria</taxon>
        <taxon>Pseudomonadati</taxon>
        <taxon>Bacteroidota</taxon>
        <taxon>Flavobacteriia</taxon>
        <taxon>Flavobacteriales</taxon>
        <taxon>Flavobacteriaceae</taxon>
        <taxon>Lacinutrix</taxon>
    </lineage>
</organism>
<keyword evidence="1" id="KW-0732">Signal</keyword>
<dbReference type="RefSeq" id="WP_267676731.1">
    <property type="nucleotide sequence ID" value="NZ_CP113088.1"/>
</dbReference>
<dbReference type="KEGG" id="lnu:N7U66_20550"/>
<evidence type="ECO:0000313" key="2">
    <source>
        <dbReference type="EMBL" id="WAC02134.1"/>
    </source>
</evidence>
<protein>
    <recommendedName>
        <fullName evidence="4">Fibronectin type-III domain-containing protein</fullName>
    </recommendedName>
</protein>
<proteinExistence type="predicted"/>
<evidence type="ECO:0008006" key="4">
    <source>
        <dbReference type="Google" id="ProtNLM"/>
    </source>
</evidence>